<name>A0A1J4K0H1_9EUKA</name>
<dbReference type="EMBL" id="MLAK01000777">
    <property type="protein sequence ID" value="OHT04903.1"/>
    <property type="molecule type" value="Genomic_DNA"/>
</dbReference>
<keyword evidence="2" id="KW-1185">Reference proteome</keyword>
<protein>
    <submittedName>
        <fullName evidence="1">Uncharacterized protein</fullName>
    </submittedName>
</protein>
<comment type="caution">
    <text evidence="1">The sequence shown here is derived from an EMBL/GenBank/DDBJ whole genome shotgun (WGS) entry which is preliminary data.</text>
</comment>
<gene>
    <name evidence="1" type="ORF">TRFO_27522</name>
</gene>
<evidence type="ECO:0000313" key="2">
    <source>
        <dbReference type="Proteomes" id="UP000179807"/>
    </source>
</evidence>
<sequence length="241" mass="27985">MLTVHVAFPDSSLHTLRVSQCEVPRVIASKLKWFVEPHRSIALLYQGEVLCPVLTFYAQGVHDGSIISLYYIKKVISPSYDRCSVEQIMERAEKKRNYELCVEYWRTVDSQFLQYEVNPKADIIFQNYLNESCIDRSPNCFNQVDLFAEIEFDRYQNLENDKRNSEQITGILENSDQTDNRNCQHDTLPFTVLDDGKGSLNCEPLPICFTKEFDHEIERTEMLIVTQPNINNFPTVVQSTP</sequence>
<dbReference type="RefSeq" id="XP_068358039.1">
    <property type="nucleotide sequence ID" value="XM_068505604.1"/>
</dbReference>
<organism evidence="1 2">
    <name type="scientific">Tritrichomonas foetus</name>
    <dbReference type="NCBI Taxonomy" id="1144522"/>
    <lineage>
        <taxon>Eukaryota</taxon>
        <taxon>Metamonada</taxon>
        <taxon>Parabasalia</taxon>
        <taxon>Tritrichomonadida</taxon>
        <taxon>Tritrichomonadidae</taxon>
        <taxon>Tritrichomonas</taxon>
    </lineage>
</organism>
<dbReference type="AlphaFoldDB" id="A0A1J4K0H1"/>
<accession>A0A1J4K0H1</accession>
<dbReference type="VEuPathDB" id="TrichDB:TRFO_27522"/>
<proteinExistence type="predicted"/>
<reference evidence="1" key="1">
    <citation type="submission" date="2016-10" db="EMBL/GenBank/DDBJ databases">
        <authorList>
            <person name="Benchimol M."/>
            <person name="Almeida L.G."/>
            <person name="Vasconcelos A.T."/>
            <person name="Perreira-Neves A."/>
            <person name="Rosa I.A."/>
            <person name="Tasca T."/>
            <person name="Bogo M.R."/>
            <person name="de Souza W."/>
        </authorList>
    </citation>
    <scope>NUCLEOTIDE SEQUENCE [LARGE SCALE GENOMIC DNA]</scope>
    <source>
        <strain evidence="1">K</strain>
    </source>
</reference>
<dbReference type="Proteomes" id="UP000179807">
    <property type="component" value="Unassembled WGS sequence"/>
</dbReference>
<evidence type="ECO:0000313" key="1">
    <source>
        <dbReference type="EMBL" id="OHT04903.1"/>
    </source>
</evidence>
<dbReference type="GeneID" id="94840308"/>